<evidence type="ECO:0000256" key="4">
    <source>
        <dbReference type="ARBA" id="ARBA00022475"/>
    </source>
</evidence>
<evidence type="ECO:0000256" key="3">
    <source>
        <dbReference type="ARBA" id="ARBA00022448"/>
    </source>
</evidence>
<dbReference type="InterPro" id="IPR002549">
    <property type="entry name" value="AI-2E-like"/>
</dbReference>
<feature type="transmembrane region" description="Helical" evidence="9">
    <location>
        <begin position="240"/>
        <end position="268"/>
    </location>
</feature>
<feature type="transmembrane region" description="Helical" evidence="9">
    <location>
        <begin position="344"/>
        <end position="364"/>
    </location>
</feature>
<keyword evidence="6 9" id="KW-1133">Transmembrane helix</keyword>
<evidence type="ECO:0000313" key="10">
    <source>
        <dbReference type="EMBL" id="BAF88263.1"/>
    </source>
</evidence>
<dbReference type="PANTHER" id="PTHR21716:SF53">
    <property type="entry name" value="PERMEASE PERM-RELATED"/>
    <property type="match status" value="1"/>
</dbReference>
<evidence type="ECO:0000256" key="1">
    <source>
        <dbReference type="ARBA" id="ARBA00004651"/>
    </source>
</evidence>
<feature type="compositionally biased region" description="Basic and acidic residues" evidence="8">
    <location>
        <begin position="607"/>
        <end position="618"/>
    </location>
</feature>
<proteinExistence type="inferred from homology"/>
<comment type="subcellular location">
    <subcellularLocation>
        <location evidence="1">Cell membrane</location>
        <topology evidence="1">Multi-pass membrane protein</topology>
    </subcellularLocation>
</comment>
<evidence type="ECO:0000256" key="8">
    <source>
        <dbReference type="SAM" id="MobiDB-lite"/>
    </source>
</evidence>
<reference evidence="10 11" key="4">
    <citation type="journal article" date="2009" name="Appl. Environ. Microbiol.">
        <title>Comparative genome-wide transcriptional profiling of Azorhizobium caulinodans ORS571 grown under free-living and symbiotic conditions.</title>
        <authorList>
            <person name="Tsukada S."/>
            <person name="Aono T."/>
            <person name="Akiba N."/>
            <person name="Lee KB."/>
            <person name="Liu CT."/>
            <person name="Toyazaki H."/>
            <person name="Oyaizu H."/>
        </authorList>
    </citation>
    <scope>NUCLEOTIDE SEQUENCE [LARGE SCALE GENOMIC DNA]</scope>
    <source>
        <strain evidence="11">ATCC 43989 / DSM 5975 / JCM 20966 / LMG 6465 / NBRC 14845 / NCIMB 13405 / ORS 571</strain>
    </source>
</reference>
<dbReference type="EMBL" id="AP009384">
    <property type="protein sequence ID" value="BAF88263.1"/>
    <property type="molecule type" value="Genomic_DNA"/>
</dbReference>
<reference evidence="10 11" key="3">
    <citation type="journal article" date="2008" name="BMC Genomics">
        <title>The genome of the versatile nitrogen fixer Azorhizobium caulinodans ORS571.</title>
        <authorList>
            <person name="Lee KB."/>
            <person name="Backer P.D."/>
            <person name="Aono T."/>
            <person name="Liu CT."/>
            <person name="Suzuki S."/>
            <person name="Suzuki T."/>
            <person name="Kaneko T."/>
            <person name="Yamada M."/>
            <person name="Tabata S."/>
            <person name="Kupfer D.M."/>
            <person name="Najar F.Z."/>
            <person name="Wiley G.B."/>
            <person name="Roe B."/>
            <person name="Binnewies T.T."/>
            <person name="Ussery D.W."/>
            <person name="D'Haeze W."/>
            <person name="Herder J.D."/>
            <person name="Gevers D."/>
            <person name="Vereecke D."/>
            <person name="Holsters M."/>
            <person name="Oyaizu H."/>
        </authorList>
    </citation>
    <scope>NUCLEOTIDE SEQUENCE [LARGE SCALE GENOMIC DNA]</scope>
    <source>
        <strain evidence="11">ATCC 43989 / DSM 5975 / JCM 20966 / LMG 6465 / NBRC 14845 / NCIMB 13405 / ORS 571</strain>
    </source>
</reference>
<dbReference type="PANTHER" id="PTHR21716">
    <property type="entry name" value="TRANSMEMBRANE PROTEIN"/>
    <property type="match status" value="1"/>
</dbReference>
<dbReference type="KEGG" id="azc:AZC_2265"/>
<feature type="transmembrane region" description="Helical" evidence="9">
    <location>
        <begin position="43"/>
        <end position="60"/>
    </location>
</feature>
<feature type="region of interest" description="Disordered" evidence="8">
    <location>
        <begin position="596"/>
        <end position="618"/>
    </location>
</feature>
<feature type="transmembrane region" description="Helical" evidence="9">
    <location>
        <begin position="69"/>
        <end position="90"/>
    </location>
</feature>
<keyword evidence="5 9" id="KW-0812">Transmembrane</keyword>
<dbReference type="Proteomes" id="UP000000270">
    <property type="component" value="Chromosome"/>
</dbReference>
<dbReference type="eggNOG" id="COG0628">
    <property type="taxonomic scope" value="Bacteria"/>
</dbReference>
<dbReference type="GO" id="GO:0005886">
    <property type="term" value="C:plasma membrane"/>
    <property type="evidence" value="ECO:0007669"/>
    <property type="project" value="UniProtKB-SubCell"/>
</dbReference>
<comment type="similarity">
    <text evidence="2">Belongs to the autoinducer-2 exporter (AI-2E) (TC 2.A.86) family.</text>
</comment>
<reference evidence="10 11" key="1">
    <citation type="journal article" date="2007" name="Appl. Environ. Microbiol.">
        <title>Rhizobial factors required for stem nodule maturation and maintenance in Sesbania rostrata-Azorhizobium caulinodans ORS571 symbiosis.</title>
        <authorList>
            <person name="Suzuki S."/>
            <person name="Aono T."/>
            <person name="Lee KB."/>
            <person name="Suzuki T."/>
            <person name="Liu CT."/>
            <person name="Miwa H."/>
            <person name="Wakao S."/>
            <person name="Iki T."/>
            <person name="Oyaizu H."/>
        </authorList>
    </citation>
    <scope>NUCLEOTIDE SEQUENCE [LARGE SCALE GENOMIC DNA]</scope>
    <source>
        <strain evidence="11">ATCC 43989 / DSM 5975 / JCM 20966 / LMG 6465 / NBRC 14845 / NCIMB 13405 / ORS 571</strain>
    </source>
</reference>
<name>A8I5D6_AZOC5</name>
<evidence type="ECO:0000256" key="5">
    <source>
        <dbReference type="ARBA" id="ARBA00022692"/>
    </source>
</evidence>
<keyword evidence="7 9" id="KW-0472">Membrane</keyword>
<dbReference type="RefSeq" id="WP_012170792.1">
    <property type="nucleotide sequence ID" value="NC_009937.1"/>
</dbReference>
<evidence type="ECO:0000256" key="2">
    <source>
        <dbReference type="ARBA" id="ARBA00009773"/>
    </source>
</evidence>
<dbReference type="STRING" id="438753.AZC_2265"/>
<keyword evidence="3" id="KW-0813">Transport</keyword>
<feature type="transmembrane region" description="Helical" evidence="9">
    <location>
        <begin position="21"/>
        <end position="37"/>
    </location>
</feature>
<protein>
    <submittedName>
        <fullName evidence="10">Putative membrane transport protein</fullName>
    </submittedName>
</protein>
<evidence type="ECO:0000256" key="7">
    <source>
        <dbReference type="ARBA" id="ARBA00023136"/>
    </source>
</evidence>
<dbReference type="HOGENOM" id="CLU_021513_0_0_5"/>
<feature type="transmembrane region" description="Helical" evidence="9">
    <location>
        <begin position="301"/>
        <end position="324"/>
    </location>
</feature>
<reference evidence="11" key="2">
    <citation type="submission" date="2007-04" db="EMBL/GenBank/DDBJ databases">
        <title>Complete genome sequence of the nitrogen-fixing bacterium Azorhizobium caulinodans ORS571.</title>
        <authorList>
            <person name="Lee K.B."/>
            <person name="Backer P.D."/>
            <person name="Aono T."/>
            <person name="Liu C.T."/>
            <person name="Suzuki S."/>
            <person name="Suzuki T."/>
            <person name="Kaneko T."/>
            <person name="Yamada M."/>
            <person name="Tabata S."/>
            <person name="Kupfer D.M."/>
            <person name="Najar F.Z."/>
            <person name="Wiley G.B."/>
            <person name="Roe B."/>
            <person name="Binnewies T."/>
            <person name="Ussery D."/>
            <person name="Vereecke D."/>
            <person name="Gevers D."/>
            <person name="Holsters M."/>
            <person name="Oyaizu H."/>
        </authorList>
    </citation>
    <scope>NUCLEOTIDE SEQUENCE [LARGE SCALE GENOMIC DNA]</scope>
    <source>
        <strain evidence="11">ATCC 43989 / DSM 5975 / JCM 20966 / LMG 6465 / NBRC 14845 / NCIMB 13405 / ORS 571</strain>
    </source>
</reference>
<sequence>MFNDPGLARVTRPVHRESRTLVFLGALALIAVVYIGREVFVPVALAVLLSFVLSPVLLVLRRLRIPRTLGVAGVVMLTFIGLLALGAVVATQVGQLASDLPHYQANVRDKIRDLKSTASGSATMERVAGMLQDLSSELDRPDPQPKFQLDAAAAAQRPIPVEIRAPELGTLAMLRSLGEPLLHPLATTGIIFIFLIFILLQREDLRNRFIRLAGAHDIQRTTAALDDAGARLSRFLLTQVVLNAGFGCVIGLGLGLIGVPSAMLWGLLAAVLRFVPYIGAIIAALLPSALALAVDPGWSMVVWCIVLFAVVEPVVGHIIEPLLYGRSTGLSPVAVIASATFWTWLWGPIGLVLATPLTLCLVVLGRHVDQLEFLDVMLGDSPPLSAPELFYQRMLAGDPVEASGTAEDFLKDHALCAYVDEVALPALRLAQADFERGALDLERVERIRLSVQELVYTLGPGEDEAVAATESAPTADRPILCIGARTGLDEAAAMLAAMVLGANGLTAQVEGPSRLQRASLISLDATQAAMILVSAMDSNSTALLRYAVRRLRRRLPHAVILLGAWGLSDDRSLRNSLEEHGDPVSARMCDALSAARRLLPPPPPDKTLPRLERSAAAS</sequence>
<keyword evidence="4" id="KW-1003">Cell membrane</keyword>
<dbReference type="Pfam" id="PF01594">
    <property type="entry name" value="AI-2E_transport"/>
    <property type="match status" value="1"/>
</dbReference>
<reference evidence="10 11" key="5">
    <citation type="journal article" date="2010" name="Appl. Environ. Microbiol.">
        <title>phrR-like gene praR of Azorhizobium caulinodans ORS571 is essential for symbiosis with Sesbania rostrata and is involved in expression of reb genes.</title>
        <authorList>
            <person name="Akiba N."/>
            <person name="Aono T."/>
            <person name="Toyazaki H."/>
            <person name="Sato S."/>
            <person name="Oyaizu H."/>
        </authorList>
    </citation>
    <scope>NUCLEOTIDE SEQUENCE [LARGE SCALE GENOMIC DNA]</scope>
    <source>
        <strain evidence="11">ATCC 43989 / DSM 5975 / JCM 20966 / LMG 6465 / NBRC 14845 / NCIMB 13405 / ORS 571</strain>
    </source>
</reference>
<evidence type="ECO:0000256" key="6">
    <source>
        <dbReference type="ARBA" id="ARBA00022989"/>
    </source>
</evidence>
<feature type="transmembrane region" description="Helical" evidence="9">
    <location>
        <begin position="181"/>
        <end position="200"/>
    </location>
</feature>
<feature type="transmembrane region" description="Helical" evidence="9">
    <location>
        <begin position="274"/>
        <end position="294"/>
    </location>
</feature>
<keyword evidence="11" id="KW-1185">Reference proteome</keyword>
<reference evidence="10 11" key="6">
    <citation type="journal article" date="2011" name="Appl. Environ. Microbiol.">
        <title>Involvement of the azorhizobial chromosome partition gene (parA) in the onset of bacteroid differentiation during Sesbania rostrata stem nodule development.</title>
        <authorList>
            <person name="Liu CT."/>
            <person name="Lee KB."/>
            <person name="Wang YS."/>
            <person name="Peng MH."/>
            <person name="Lee KT."/>
            <person name="Suzuki S."/>
            <person name="Suzuki T."/>
            <person name="Oyaizu H."/>
        </authorList>
    </citation>
    <scope>NUCLEOTIDE SEQUENCE [LARGE SCALE GENOMIC DNA]</scope>
    <source>
        <strain evidence="11">ATCC 43989 / DSM 5975 / JCM 20966 / LMG 6465 / NBRC 14845 / NCIMB 13405 / ORS 571</strain>
    </source>
</reference>
<evidence type="ECO:0000256" key="9">
    <source>
        <dbReference type="SAM" id="Phobius"/>
    </source>
</evidence>
<organism evidence="10 11">
    <name type="scientific">Azorhizobium caulinodans (strain ATCC 43989 / DSM 5975 / JCM 20966 / LMG 6465 / NBRC 14845 / NCIMB 13405 / ORS 571)</name>
    <dbReference type="NCBI Taxonomy" id="438753"/>
    <lineage>
        <taxon>Bacteria</taxon>
        <taxon>Pseudomonadati</taxon>
        <taxon>Pseudomonadota</taxon>
        <taxon>Alphaproteobacteria</taxon>
        <taxon>Hyphomicrobiales</taxon>
        <taxon>Xanthobacteraceae</taxon>
        <taxon>Azorhizobium</taxon>
    </lineage>
</organism>
<gene>
    <name evidence="10" type="ordered locus">AZC_2265</name>
</gene>
<dbReference type="AlphaFoldDB" id="A8I5D6"/>
<evidence type="ECO:0000313" key="11">
    <source>
        <dbReference type="Proteomes" id="UP000000270"/>
    </source>
</evidence>
<accession>A8I5D6</accession>